<name>A0A2X1AML7_BREDI</name>
<organism evidence="2 3">
    <name type="scientific">Brevundimonas diminuta</name>
    <name type="common">Pseudomonas diminuta</name>
    <dbReference type="NCBI Taxonomy" id="293"/>
    <lineage>
        <taxon>Bacteria</taxon>
        <taxon>Pseudomonadati</taxon>
        <taxon>Pseudomonadota</taxon>
        <taxon>Alphaproteobacteria</taxon>
        <taxon>Caulobacterales</taxon>
        <taxon>Caulobacteraceae</taxon>
        <taxon>Brevundimonas</taxon>
    </lineage>
</organism>
<accession>A0A2X1AML7</accession>
<evidence type="ECO:0000256" key="1">
    <source>
        <dbReference type="SAM" id="MobiDB-lite"/>
    </source>
</evidence>
<dbReference type="EMBL" id="UAQM01000022">
    <property type="protein sequence ID" value="SPU45928.1"/>
    <property type="molecule type" value="Genomic_DNA"/>
</dbReference>
<dbReference type="RefSeq" id="WP_128116006.1">
    <property type="nucleotide sequence ID" value="NZ_UAQM01000022.1"/>
</dbReference>
<dbReference type="Proteomes" id="UP000250358">
    <property type="component" value="Unassembled WGS sequence"/>
</dbReference>
<protein>
    <submittedName>
        <fullName evidence="2">Uncharacterized protein</fullName>
    </submittedName>
</protein>
<proteinExistence type="predicted"/>
<reference evidence="2 3" key="1">
    <citation type="submission" date="2018-06" db="EMBL/GenBank/DDBJ databases">
        <authorList>
            <consortium name="Pathogen Informatics"/>
            <person name="Doyle S."/>
        </authorList>
    </citation>
    <scope>NUCLEOTIDE SEQUENCE [LARGE SCALE GENOMIC DNA]</scope>
    <source>
        <strain evidence="2 3">NCTC11165</strain>
    </source>
</reference>
<gene>
    <name evidence="2" type="ORF">NCTC11165_02253</name>
</gene>
<feature type="compositionally biased region" description="Basic and acidic residues" evidence="1">
    <location>
        <begin position="414"/>
        <end position="426"/>
    </location>
</feature>
<feature type="region of interest" description="Disordered" evidence="1">
    <location>
        <begin position="319"/>
        <end position="426"/>
    </location>
</feature>
<evidence type="ECO:0000313" key="3">
    <source>
        <dbReference type="Proteomes" id="UP000250358"/>
    </source>
</evidence>
<evidence type="ECO:0000313" key="2">
    <source>
        <dbReference type="EMBL" id="SPU45928.1"/>
    </source>
</evidence>
<sequence length="1384" mass="148777">MTDIIVTGPDGVEHVFPAETQTSVIKTTLDRHYGKSPEQKAIANSAVAASAAPRRSLWSRFTQNAEDVFRTSAVAESYRAGRLEGAQHAAGELSLEEIDRRDGKHGDLRDVFNFGNPVRSYGRAVGSLGVALQPEATLADAKADETNERQRRKDFEQVNANGDSFLSYAREGDYGGFAAHGLTALVGTLVGSAMDPVSYISGGRTILARTLSQSALAGVADWIAQDAATDVGTQEDFSESRLFMSAAAGGGFSLVGDLLGAGVKRFSDRLFRSREADMAAELDAYDDLALPALSEREVAAIPDFRPSNDNVRVVTHPETGEQITLRGGGSPIDQVEGGVRPGDYVEGDRIWRANQAPPAAPERIAGEPVETPSKPQEGGGGGDAPPPRDNLPANPAEPAGPPPGDGTAGWDDVDWGKRRSPERAQRAVEHLDKLKRFIKPEHVESFVRLIDEGVDPADDARFINKDWVDWDSFNSKPEELLGLTNAFATIFADLHKGAGVKVQTHAQTRAKAKQMGAAYSDIIKTHADITGEGGLAWKVHVSQDLFAASVDDAVGKMKDIRAKLNSGVNAGDVRELAELVQRTAVLGAMDASISNEIGRALQARQMRTKPGTIVNDLQAAFDELNAAMGTKGTDGLGDAAGIAKVVDDLLDAHAKGGPAKFNSTLRKMRKMGFWDYVGYAAVGNLLSGIPTHVKNMVGSPTHAMFDLSSRLVAGGLVGPIRRTMLGEKRGSSVDVRETLAYVEGNFNALGEAFRLGLKGFIKGAPVVDGRGTFIDDQGGQVPFAFSRERLQGWLRNGVGLKDLGDMAGVLYFETIRTLGFRPSVAADEFNKALARRGELHALALRRASEQSAKAGGGKGARKVFDETRKGIIEEPTAEAIAMARSAYGRGEVSKDAQYAPGSDEFGHQQVLAALDARQLAVEHAQLVAFQQSGELIESLEGVLRKLPLVKHFAANFVRTPTQLLVAAFRDYNPVTGGVIVGLEALSPVGRARHKAFFDALRGEEEALKGGGAAAEMVIARQVVGAGAMAAMWGWWSSGSLVGQEVPEGPEYAGVLPYSVKLPDGTWVQYTGFSPVAELLGLTADFGHLLRVKDLTDDQEFSVMGALGVVIRNNVLNKSFMTGLSDFMELLEGGSFSSDDPNQTARNTAKAAAGMFLGRAIPASSFLRRLAQDGDPVVRDARTFMEQLQAYLPNLSETLAAKRDFMGRPVLRQPGETGVFQAAKTSRPKTDPLEVELHFLTNQPTGGMTINPSPANLDGQRLTADEHNRLIEIQGQLWTRNGLNMEGALRELIGTPDYLAASPDRRITLFKDVVSAYREGGKKAAFNPDSPLFMADTAKRIGPARLKKVAKEKGWDADQAFWARGQRYGLQEDDLEEVRSFFAKL</sequence>